<dbReference type="Gene3D" id="3.90.20.20">
    <property type="match status" value="1"/>
</dbReference>
<evidence type="ECO:0000256" key="5">
    <source>
        <dbReference type="ARBA" id="ARBA00023016"/>
    </source>
</evidence>
<dbReference type="Pfam" id="PF01025">
    <property type="entry name" value="GrpE"/>
    <property type="match status" value="1"/>
</dbReference>
<organism evidence="14 15">
    <name type="scientific">Caldibacillus debilis</name>
    <dbReference type="NCBI Taxonomy" id="301148"/>
    <lineage>
        <taxon>Bacteria</taxon>
        <taxon>Bacillati</taxon>
        <taxon>Bacillota</taxon>
        <taxon>Bacilli</taxon>
        <taxon>Bacillales</taxon>
        <taxon>Bacillaceae</taxon>
        <taxon>Caldibacillus</taxon>
    </lineage>
</organism>
<reference evidence="14 15" key="1">
    <citation type="submission" date="2016-01" db="EMBL/GenBank/DDBJ databases">
        <title>Draft Genome Sequences of Seven Thermophilic Sporeformers Isolated from Foods.</title>
        <authorList>
            <person name="Berendsen E.M."/>
            <person name="Wells-Bennik M.H."/>
            <person name="Krawcyk A.O."/>
            <person name="De Jong A."/>
            <person name="Holsappel S."/>
            <person name="Eijlander R.T."/>
            <person name="Kuipers O.P."/>
        </authorList>
    </citation>
    <scope>NUCLEOTIDE SEQUENCE [LARGE SCALE GENOMIC DNA]</scope>
    <source>
        <strain evidence="14 15">B4135</strain>
    </source>
</reference>
<dbReference type="PANTHER" id="PTHR21237">
    <property type="entry name" value="GRPE PROTEIN"/>
    <property type="match status" value="1"/>
</dbReference>
<feature type="compositionally biased region" description="Basic and acidic residues" evidence="13">
    <location>
        <begin position="63"/>
        <end position="84"/>
    </location>
</feature>
<evidence type="ECO:0000256" key="4">
    <source>
        <dbReference type="ARBA" id="ARBA00022490"/>
    </source>
</evidence>
<keyword evidence="6 10" id="KW-0143">Chaperone</keyword>
<evidence type="ECO:0000256" key="1">
    <source>
        <dbReference type="ARBA" id="ARBA00004496"/>
    </source>
</evidence>
<dbReference type="SUPFAM" id="SSF51064">
    <property type="entry name" value="Head domain of nucleotide exchange factor GrpE"/>
    <property type="match status" value="1"/>
</dbReference>
<dbReference type="PRINTS" id="PR00773">
    <property type="entry name" value="GRPEPROTEIN"/>
</dbReference>
<protein>
    <recommendedName>
        <fullName evidence="8 10">Protein GrpE</fullName>
    </recommendedName>
    <alternativeName>
        <fullName evidence="9 10">HSP-70 cofactor</fullName>
    </alternativeName>
</protein>
<feature type="compositionally biased region" description="Basic and acidic residues" evidence="13">
    <location>
        <begin position="94"/>
        <end position="113"/>
    </location>
</feature>
<keyword evidence="4 10" id="KW-0963">Cytoplasm</keyword>
<dbReference type="GO" id="GO:0000774">
    <property type="term" value="F:adenyl-nucleotide exchange factor activity"/>
    <property type="evidence" value="ECO:0007669"/>
    <property type="project" value="InterPro"/>
</dbReference>
<dbReference type="HAMAP" id="MF_01151">
    <property type="entry name" value="GrpE"/>
    <property type="match status" value="1"/>
</dbReference>
<evidence type="ECO:0000256" key="6">
    <source>
        <dbReference type="ARBA" id="ARBA00023186"/>
    </source>
</evidence>
<evidence type="ECO:0000313" key="15">
    <source>
        <dbReference type="Proteomes" id="UP000075683"/>
    </source>
</evidence>
<feature type="compositionally biased region" description="Basic and acidic residues" evidence="13">
    <location>
        <begin position="46"/>
        <end position="55"/>
    </location>
</feature>
<dbReference type="EMBL" id="LQYT01000113">
    <property type="protein sequence ID" value="KYD11118.1"/>
    <property type="molecule type" value="Genomic_DNA"/>
</dbReference>
<dbReference type="GO" id="GO:0006457">
    <property type="term" value="P:protein folding"/>
    <property type="evidence" value="ECO:0007669"/>
    <property type="project" value="InterPro"/>
</dbReference>
<feature type="compositionally biased region" description="Basic and acidic residues" evidence="13">
    <location>
        <begin position="1"/>
        <end position="35"/>
    </location>
</feature>
<dbReference type="PATRIC" id="fig|301148.3.peg.1200"/>
<dbReference type="SUPFAM" id="SSF58014">
    <property type="entry name" value="Coiled-coil domain of nucleotide exchange factor GrpE"/>
    <property type="match status" value="1"/>
</dbReference>
<evidence type="ECO:0000256" key="10">
    <source>
        <dbReference type="HAMAP-Rule" id="MF_01151"/>
    </source>
</evidence>
<dbReference type="Proteomes" id="UP000075683">
    <property type="component" value="Unassembled WGS sequence"/>
</dbReference>
<evidence type="ECO:0000256" key="11">
    <source>
        <dbReference type="RuleBase" id="RU000639"/>
    </source>
</evidence>
<dbReference type="GO" id="GO:0051082">
    <property type="term" value="F:unfolded protein binding"/>
    <property type="evidence" value="ECO:0007669"/>
    <property type="project" value="TreeGrafter"/>
</dbReference>
<comment type="subcellular location">
    <subcellularLocation>
        <location evidence="1 10">Cytoplasm</location>
    </subcellularLocation>
</comment>
<accession>A0A150LFL1</accession>
<evidence type="ECO:0000256" key="12">
    <source>
        <dbReference type="RuleBase" id="RU004478"/>
    </source>
</evidence>
<comment type="subunit">
    <text evidence="3 10">Homodimer.</text>
</comment>
<evidence type="ECO:0000256" key="13">
    <source>
        <dbReference type="SAM" id="MobiDB-lite"/>
    </source>
</evidence>
<dbReference type="GO" id="GO:0042803">
    <property type="term" value="F:protein homodimerization activity"/>
    <property type="evidence" value="ECO:0007669"/>
    <property type="project" value="InterPro"/>
</dbReference>
<evidence type="ECO:0000256" key="7">
    <source>
        <dbReference type="ARBA" id="ARBA00053401"/>
    </source>
</evidence>
<comment type="similarity">
    <text evidence="2 10 12">Belongs to the GrpE family.</text>
</comment>
<dbReference type="FunFam" id="2.30.22.10:FF:000001">
    <property type="entry name" value="Protein GrpE"/>
    <property type="match status" value="1"/>
</dbReference>
<keyword evidence="5 10" id="KW-0346">Stress response</keyword>
<dbReference type="PANTHER" id="PTHR21237:SF23">
    <property type="entry name" value="GRPE PROTEIN HOMOLOG, MITOCHONDRIAL"/>
    <property type="match status" value="1"/>
</dbReference>
<dbReference type="NCBIfam" id="NF010738">
    <property type="entry name" value="PRK14140.1"/>
    <property type="match status" value="1"/>
</dbReference>
<gene>
    <name evidence="10" type="primary">grpE</name>
    <name evidence="14" type="ORF">B4135_3233</name>
</gene>
<dbReference type="GO" id="GO:0051087">
    <property type="term" value="F:protein-folding chaperone binding"/>
    <property type="evidence" value="ECO:0007669"/>
    <property type="project" value="InterPro"/>
</dbReference>
<feature type="region of interest" description="Disordered" evidence="13">
    <location>
        <begin position="1"/>
        <end position="113"/>
    </location>
</feature>
<dbReference type="PROSITE" id="PS01071">
    <property type="entry name" value="GRPE"/>
    <property type="match status" value="1"/>
</dbReference>
<dbReference type="STRING" id="301148.B4135_3233"/>
<sequence length="261" mass="29690">MSEEKLDAFANREEPGKEEPGSENAPGKEAERMEAAESETNAGPDKNGEETREPSPIEPPAEGLKDEGKEQAEEKKEGEAKENPETEQQADEGETAKAEGEAEKLHREKEQLEQQIDELKRELEEKDNRYLRLYADFENYKRRTRNEIEAIKKYQAQDLIADLLPAIDNFERALKSEAKSDDAKNILKGIEMVYRGMMEALAKAGVKPIEAVGQAFDPRYHHAVMQEKSEDHPSNVVLEEFQKGYMLKDRVIRPSMVKVSE</sequence>
<dbReference type="InterPro" id="IPR009012">
    <property type="entry name" value="GrpE_head"/>
</dbReference>
<dbReference type="GO" id="GO:0005737">
    <property type="term" value="C:cytoplasm"/>
    <property type="evidence" value="ECO:0007669"/>
    <property type="project" value="UniProtKB-SubCell"/>
</dbReference>
<dbReference type="CDD" id="cd00446">
    <property type="entry name" value="GrpE"/>
    <property type="match status" value="1"/>
</dbReference>
<comment type="caution">
    <text evidence="14">The sequence shown here is derived from an EMBL/GenBank/DDBJ whole genome shotgun (WGS) entry which is preliminary data.</text>
</comment>
<proteinExistence type="inferred from homology"/>
<evidence type="ECO:0000256" key="9">
    <source>
        <dbReference type="ARBA" id="ARBA00076414"/>
    </source>
</evidence>
<evidence type="ECO:0000256" key="2">
    <source>
        <dbReference type="ARBA" id="ARBA00009054"/>
    </source>
</evidence>
<comment type="function">
    <text evidence="7 10 11">Participates actively in the response to hyperosmotic and heat shock by preventing the aggregation of stress-denatured proteins, in association with DnaK and GrpE. It is the nucleotide exchange factor for DnaK and may function as a thermosensor. Unfolded proteins bind initially to DnaJ; upon interaction with the DnaJ-bound protein, DnaK hydrolyzes its bound ATP, resulting in the formation of a stable complex. GrpE releases ADP from DnaK; ATP binding to DnaK triggers the release of the substrate protein, thus completing the reaction cycle. Several rounds of ATP-dependent interactions between DnaJ, DnaK and GrpE are required for fully efficient folding.</text>
</comment>
<dbReference type="InterPro" id="IPR013805">
    <property type="entry name" value="GrpE_CC"/>
</dbReference>
<dbReference type="AlphaFoldDB" id="A0A150LFL1"/>
<dbReference type="InterPro" id="IPR000740">
    <property type="entry name" value="GrpE"/>
</dbReference>
<evidence type="ECO:0000256" key="8">
    <source>
        <dbReference type="ARBA" id="ARBA00072274"/>
    </source>
</evidence>
<evidence type="ECO:0000313" key="14">
    <source>
        <dbReference type="EMBL" id="KYD11118.1"/>
    </source>
</evidence>
<name>A0A150LFL1_9BACI</name>
<dbReference type="Gene3D" id="2.30.22.10">
    <property type="entry name" value="Head domain of nucleotide exchange factor GrpE"/>
    <property type="match status" value="1"/>
</dbReference>
<evidence type="ECO:0000256" key="3">
    <source>
        <dbReference type="ARBA" id="ARBA00011738"/>
    </source>
</evidence>